<feature type="compositionally biased region" description="Low complexity" evidence="1">
    <location>
        <begin position="156"/>
        <end position="170"/>
    </location>
</feature>
<sequence length="421" mass="43537">MMAEVADEGNGFEIVEGDPPPAPNPPQFGGGLPPPSALPSFMSGLSSTAPVDPGMTPPPPTAFPSLPQVPQMPQMPPFPGAAPPPPTVPGDNPFAPRPAAPPTAAAAAAAGSVSPPPPPGPQPPFQMAPPASFNPAVRPAPPPASQQFQIGLDLPESSSSSSAAAAESESMQPIDPSGANSSAGMFGWIQKTVSGSDFLSKVAEKAKTGMDTMITTLDPQMKDYIAASGSIEIAIASDAEAKIAGVKDGFQRVYQHVVGRGLGAPGASASDFAAQPVGFQAGRAAALDRVSRLRNSGLVSQHIPIVAVENFVVETEPDQWFDFGCVLIDDPTTHVCVHILTQGTPLPSAVVDVLKRHTPADYPRRSSGFAVTTGQAMAECLGVAPEEWHKYVVGIPRRDLIAVAARSLAFVYKQRVFTPSN</sequence>
<dbReference type="Gene3D" id="3.90.950.10">
    <property type="match status" value="1"/>
</dbReference>
<feature type="compositionally biased region" description="Pro residues" evidence="1">
    <location>
        <begin position="18"/>
        <end position="37"/>
    </location>
</feature>
<name>A0A914XCH3_9BILA</name>
<dbReference type="Proteomes" id="UP000887566">
    <property type="component" value="Unplaced"/>
</dbReference>
<dbReference type="InterPro" id="IPR029001">
    <property type="entry name" value="ITPase-like_fam"/>
</dbReference>
<evidence type="ECO:0000313" key="2">
    <source>
        <dbReference type="Proteomes" id="UP000887566"/>
    </source>
</evidence>
<keyword evidence="2" id="KW-1185">Reference proteome</keyword>
<dbReference type="WBParaSite" id="PSAMB.scaffold73size86561.g1514.t1">
    <property type="protein sequence ID" value="PSAMB.scaffold73size86561.g1514.t1"/>
    <property type="gene ID" value="PSAMB.scaffold73size86561.g1514"/>
</dbReference>
<feature type="compositionally biased region" description="Pro residues" evidence="1">
    <location>
        <begin position="73"/>
        <end position="88"/>
    </location>
</feature>
<dbReference type="InterPro" id="IPR026534">
    <property type="entry name" value="PRRC1"/>
</dbReference>
<feature type="region of interest" description="Disordered" evidence="1">
    <location>
        <begin position="1"/>
        <end position="179"/>
    </location>
</feature>
<feature type="compositionally biased region" description="Pro residues" evidence="1">
    <location>
        <begin position="114"/>
        <end position="127"/>
    </location>
</feature>
<feature type="compositionally biased region" description="Low complexity" evidence="1">
    <location>
        <begin position="102"/>
        <end position="113"/>
    </location>
</feature>
<dbReference type="PANTHER" id="PTHR23276:SF2">
    <property type="entry name" value="PROTEIN PRRC1"/>
    <property type="match status" value="1"/>
</dbReference>
<reference evidence="3" key="1">
    <citation type="submission" date="2022-11" db="UniProtKB">
        <authorList>
            <consortium name="WormBaseParasite"/>
        </authorList>
    </citation>
    <scope>IDENTIFICATION</scope>
</reference>
<dbReference type="PRINTS" id="PR01217">
    <property type="entry name" value="PRICHEXTENSN"/>
</dbReference>
<dbReference type="GO" id="GO:0034237">
    <property type="term" value="F:protein kinase A regulatory subunit binding"/>
    <property type="evidence" value="ECO:0007669"/>
    <property type="project" value="TreeGrafter"/>
</dbReference>
<protein>
    <submittedName>
        <fullName evidence="3">Non-canonical purine NTP phosphatase/PRRC1 domain-containing protein</fullName>
    </submittedName>
</protein>
<accession>A0A914XCH3</accession>
<dbReference type="AlphaFoldDB" id="A0A914XCH3"/>
<dbReference type="SUPFAM" id="SSF52972">
    <property type="entry name" value="ITPase-like"/>
    <property type="match status" value="1"/>
</dbReference>
<feature type="compositionally biased region" description="Low complexity" evidence="1">
    <location>
        <begin position="63"/>
        <end position="72"/>
    </location>
</feature>
<evidence type="ECO:0000313" key="3">
    <source>
        <dbReference type="WBParaSite" id="PSAMB.scaffold73size86561.g1514.t1"/>
    </source>
</evidence>
<organism evidence="2 3">
    <name type="scientific">Plectus sambesii</name>
    <dbReference type="NCBI Taxonomy" id="2011161"/>
    <lineage>
        <taxon>Eukaryota</taxon>
        <taxon>Metazoa</taxon>
        <taxon>Ecdysozoa</taxon>
        <taxon>Nematoda</taxon>
        <taxon>Chromadorea</taxon>
        <taxon>Plectida</taxon>
        <taxon>Plectina</taxon>
        <taxon>Plectoidea</taxon>
        <taxon>Plectidae</taxon>
        <taxon>Plectus</taxon>
    </lineage>
</organism>
<dbReference type="PANTHER" id="PTHR23276">
    <property type="entry name" value="PROTEIN PRRC1"/>
    <property type="match status" value="1"/>
</dbReference>
<proteinExistence type="predicted"/>
<evidence type="ECO:0000256" key="1">
    <source>
        <dbReference type="SAM" id="MobiDB-lite"/>
    </source>
</evidence>
<dbReference type="GO" id="GO:0005794">
    <property type="term" value="C:Golgi apparatus"/>
    <property type="evidence" value="ECO:0007669"/>
    <property type="project" value="UniProtKB-SubCell"/>
</dbReference>